<dbReference type="Proteomes" id="UP000820669">
    <property type="component" value="Unassembled WGS sequence"/>
</dbReference>
<dbReference type="EMBL" id="JAAXLA010000028">
    <property type="protein sequence ID" value="NMH98878.1"/>
    <property type="molecule type" value="Genomic_DNA"/>
</dbReference>
<dbReference type="Pfam" id="PF13671">
    <property type="entry name" value="AAA_33"/>
    <property type="match status" value="1"/>
</dbReference>
<dbReference type="GO" id="GO:0005524">
    <property type="term" value="F:ATP binding"/>
    <property type="evidence" value="ECO:0007669"/>
    <property type="project" value="UniProtKB-KW"/>
</dbReference>
<evidence type="ECO:0000313" key="2">
    <source>
        <dbReference type="Proteomes" id="UP000820669"/>
    </source>
</evidence>
<name>A0ABX1SFB0_9PSEU</name>
<sequence>MRRTAGSPVRLVLRGRSLVLVAGMPGAGKSTLLAGLPVQEGVAVLDSQAHRDALARLLPPGTPYRRYRPLVHLLHRLAIVRAALAGAPTVLVHLPATGALTRSAIALLAALTGRAAQLVWLDVDPADALRGQAQRGRVVPAGSFAGHAERAAGMAERLRSGEPPAGWAGVTVVDRTIARRGLIVDTGTPLDEHK</sequence>
<organism evidence="1 2">
    <name type="scientific">Pseudonocardia acidicola</name>
    <dbReference type="NCBI Taxonomy" id="2724939"/>
    <lineage>
        <taxon>Bacteria</taxon>
        <taxon>Bacillati</taxon>
        <taxon>Actinomycetota</taxon>
        <taxon>Actinomycetes</taxon>
        <taxon>Pseudonocardiales</taxon>
        <taxon>Pseudonocardiaceae</taxon>
        <taxon>Pseudonocardia</taxon>
    </lineage>
</organism>
<gene>
    <name evidence="1" type="ORF">HF526_16415</name>
</gene>
<dbReference type="Gene3D" id="3.40.50.300">
    <property type="entry name" value="P-loop containing nucleotide triphosphate hydrolases"/>
    <property type="match status" value="1"/>
</dbReference>
<evidence type="ECO:0000313" key="1">
    <source>
        <dbReference type="EMBL" id="NMH98878.1"/>
    </source>
</evidence>
<dbReference type="InterPro" id="IPR027417">
    <property type="entry name" value="P-loop_NTPase"/>
</dbReference>
<reference evidence="1 2" key="1">
    <citation type="submission" date="2020-04" db="EMBL/GenBank/DDBJ databases">
        <authorList>
            <person name="Klaysubun C."/>
            <person name="Duangmal K."/>
            <person name="Lipun K."/>
        </authorList>
    </citation>
    <scope>NUCLEOTIDE SEQUENCE [LARGE SCALE GENOMIC DNA]</scope>
    <source>
        <strain evidence="1 2">K10HN5</strain>
    </source>
</reference>
<comment type="caution">
    <text evidence="1">The sequence shown here is derived from an EMBL/GenBank/DDBJ whole genome shotgun (WGS) entry which is preliminary data.</text>
</comment>
<accession>A0ABX1SFB0</accession>
<dbReference type="SUPFAM" id="SSF52540">
    <property type="entry name" value="P-loop containing nucleoside triphosphate hydrolases"/>
    <property type="match status" value="1"/>
</dbReference>
<proteinExistence type="predicted"/>
<keyword evidence="1" id="KW-0547">Nucleotide-binding</keyword>
<keyword evidence="1" id="KW-0067">ATP-binding</keyword>
<keyword evidence="2" id="KW-1185">Reference proteome</keyword>
<protein>
    <submittedName>
        <fullName evidence="1">ATP-binding protein</fullName>
    </submittedName>
</protein>